<dbReference type="Pfam" id="PF00535">
    <property type="entry name" value="Glycos_transf_2"/>
    <property type="match status" value="1"/>
</dbReference>
<evidence type="ECO:0000256" key="1">
    <source>
        <dbReference type="ARBA" id="ARBA00038494"/>
    </source>
</evidence>
<dbReference type="AlphaFoldDB" id="A0A2V1IKA8"/>
<gene>
    <name evidence="3" type="ORF">C5O23_06545</name>
</gene>
<feature type="domain" description="Glycosyltransferase 2-like" evidence="2">
    <location>
        <begin position="5"/>
        <end position="138"/>
    </location>
</feature>
<reference evidence="4" key="1">
    <citation type="submission" date="2018-02" db="EMBL/GenBank/DDBJ databases">
        <authorList>
            <person name="Clavel T."/>
            <person name="Strowig T."/>
        </authorList>
    </citation>
    <scope>NUCLEOTIDE SEQUENCE [LARGE SCALE GENOMIC DNA]</scope>
    <source>
        <strain evidence="4">DSM 103720</strain>
    </source>
</reference>
<dbReference type="Gene3D" id="3.90.550.10">
    <property type="entry name" value="Spore Coat Polysaccharide Biosynthesis Protein SpsA, Chain A"/>
    <property type="match status" value="1"/>
</dbReference>
<dbReference type="GeneID" id="82526002"/>
<dbReference type="EMBL" id="PUEC01000012">
    <property type="protein sequence ID" value="PWB02494.1"/>
    <property type="molecule type" value="Genomic_DNA"/>
</dbReference>
<keyword evidence="3" id="KW-0808">Transferase</keyword>
<dbReference type="RefSeq" id="WP_107032151.1">
    <property type="nucleotide sequence ID" value="NZ_CAOLSD010000013.1"/>
</dbReference>
<dbReference type="PANTHER" id="PTHR43630:SF2">
    <property type="entry name" value="GLYCOSYLTRANSFERASE"/>
    <property type="match status" value="1"/>
</dbReference>
<proteinExistence type="inferred from homology"/>
<dbReference type="GO" id="GO:0016740">
    <property type="term" value="F:transferase activity"/>
    <property type="evidence" value="ECO:0007669"/>
    <property type="project" value="UniProtKB-KW"/>
</dbReference>
<keyword evidence="4" id="KW-1185">Reference proteome</keyword>
<evidence type="ECO:0000313" key="4">
    <source>
        <dbReference type="Proteomes" id="UP000244905"/>
    </source>
</evidence>
<sequence>MLDLSVIILTKDEELHIDRCLKNVSAIAKEIFIIDSFSTDRTLEIAKRYPNVTILQNKWVNNYAYQFNWGLENAPITGKWVLRLDADEYLLPELIEEIKEKLPDMPENISGISFNRRHIFMDRWMKHGIYPVTLLRLFRFGKGKCEQRLMDEHIQIDEGENICFENDFCDHNLNNLSWFCHKHVNYAVREAADLIDIEIGLTGAAQSDEGRVINTQAGSKRRKKHSYARKPLFWRSFAYFLYRYFAKGAWRDGKEGFIFTFIQGWWYRTLVDAKVYEIKRKCGNDPEKITRLLREEYGVSL</sequence>
<dbReference type="CDD" id="cd02511">
    <property type="entry name" value="Beta4Glucosyltransferase"/>
    <property type="match status" value="1"/>
</dbReference>
<comment type="caution">
    <text evidence="3">The sequence shown here is derived from an EMBL/GenBank/DDBJ whole genome shotgun (WGS) entry which is preliminary data.</text>
</comment>
<dbReference type="InterPro" id="IPR029044">
    <property type="entry name" value="Nucleotide-diphossugar_trans"/>
</dbReference>
<dbReference type="SUPFAM" id="SSF53448">
    <property type="entry name" value="Nucleotide-diphospho-sugar transferases"/>
    <property type="match status" value="1"/>
</dbReference>
<comment type="similarity">
    <text evidence="1">Belongs to the glycosyltransferase 2 family. WaaE/KdtX subfamily.</text>
</comment>
<evidence type="ECO:0000313" key="3">
    <source>
        <dbReference type="EMBL" id="PWB02494.1"/>
    </source>
</evidence>
<protein>
    <submittedName>
        <fullName evidence="3">Glycosyltransferase family 2 protein</fullName>
    </submittedName>
</protein>
<organism evidence="3 4">
    <name type="scientific">Duncaniella muris</name>
    <dbReference type="NCBI Taxonomy" id="2094150"/>
    <lineage>
        <taxon>Bacteria</taxon>
        <taxon>Pseudomonadati</taxon>
        <taxon>Bacteroidota</taxon>
        <taxon>Bacteroidia</taxon>
        <taxon>Bacteroidales</taxon>
        <taxon>Muribaculaceae</taxon>
        <taxon>Duncaniella</taxon>
    </lineage>
</organism>
<accession>A0A2V1IKA8</accession>
<dbReference type="PANTHER" id="PTHR43630">
    <property type="entry name" value="POLY-BETA-1,6-N-ACETYL-D-GLUCOSAMINE SYNTHASE"/>
    <property type="match status" value="1"/>
</dbReference>
<dbReference type="Proteomes" id="UP000244905">
    <property type="component" value="Unassembled WGS sequence"/>
</dbReference>
<dbReference type="InterPro" id="IPR001173">
    <property type="entry name" value="Glyco_trans_2-like"/>
</dbReference>
<name>A0A2V1IKA8_9BACT</name>
<evidence type="ECO:0000259" key="2">
    <source>
        <dbReference type="Pfam" id="PF00535"/>
    </source>
</evidence>